<sequence length="134" mass="15553">MQLIPKKYTTTKDDKYQRLVESFDRLGVEWKQAVWPTKDNHKLSAGKLGSQQGLKKNFFNYHFIVHHEFLCRRFMEVRTIMNAALKRLILSVSKVLTIGSPMSELRFCAKPFVLIVFSVSNICGSEMILSIRVE</sequence>
<reference evidence="1 2" key="1">
    <citation type="journal article" date="2014" name="Genome Biol. Evol.">
        <title>The genome of the myxosporean Thelohanellus kitauei shows adaptations to nutrient acquisition within its fish host.</title>
        <authorList>
            <person name="Yang Y."/>
            <person name="Xiong J."/>
            <person name="Zhou Z."/>
            <person name="Huo F."/>
            <person name="Miao W."/>
            <person name="Ran C."/>
            <person name="Liu Y."/>
            <person name="Zhang J."/>
            <person name="Feng J."/>
            <person name="Wang M."/>
            <person name="Wang M."/>
            <person name="Wang L."/>
            <person name="Yao B."/>
        </authorList>
    </citation>
    <scope>NUCLEOTIDE SEQUENCE [LARGE SCALE GENOMIC DNA]</scope>
    <source>
        <strain evidence="1">Wuqing</strain>
    </source>
</reference>
<dbReference type="OrthoDB" id="8934564at2759"/>
<organism evidence="1 2">
    <name type="scientific">Thelohanellus kitauei</name>
    <name type="common">Myxosporean</name>
    <dbReference type="NCBI Taxonomy" id="669202"/>
    <lineage>
        <taxon>Eukaryota</taxon>
        <taxon>Metazoa</taxon>
        <taxon>Cnidaria</taxon>
        <taxon>Myxozoa</taxon>
        <taxon>Myxosporea</taxon>
        <taxon>Bivalvulida</taxon>
        <taxon>Platysporina</taxon>
        <taxon>Myxobolidae</taxon>
        <taxon>Thelohanellus</taxon>
    </lineage>
</organism>
<keyword evidence="2" id="KW-1185">Reference proteome</keyword>
<dbReference type="EMBL" id="JWZT01000603">
    <property type="protein sequence ID" value="KII73931.1"/>
    <property type="molecule type" value="Genomic_DNA"/>
</dbReference>
<name>A0A0C2N2P3_THEKT</name>
<dbReference type="AlphaFoldDB" id="A0A0C2N2P3"/>
<proteinExistence type="predicted"/>
<protein>
    <submittedName>
        <fullName evidence="1">Uncharacterized protein</fullName>
    </submittedName>
</protein>
<accession>A0A0C2N2P3</accession>
<gene>
    <name evidence="1" type="ORF">RF11_05537</name>
</gene>
<dbReference type="Proteomes" id="UP000031668">
    <property type="component" value="Unassembled WGS sequence"/>
</dbReference>
<evidence type="ECO:0000313" key="1">
    <source>
        <dbReference type="EMBL" id="KII73931.1"/>
    </source>
</evidence>
<evidence type="ECO:0000313" key="2">
    <source>
        <dbReference type="Proteomes" id="UP000031668"/>
    </source>
</evidence>
<comment type="caution">
    <text evidence="1">The sequence shown here is derived from an EMBL/GenBank/DDBJ whole genome shotgun (WGS) entry which is preliminary data.</text>
</comment>